<dbReference type="Proteomes" id="UP001151234">
    <property type="component" value="Unassembled WGS sequence"/>
</dbReference>
<name>A0A9X3UGJ4_9HYPH</name>
<dbReference type="InterPro" id="IPR023352">
    <property type="entry name" value="MAPEG-like_dom_sf"/>
</dbReference>
<gene>
    <name evidence="6" type="ORF">OQ273_05690</name>
</gene>
<dbReference type="InterPro" id="IPR001129">
    <property type="entry name" value="Membr-assoc_MAPEG"/>
</dbReference>
<proteinExistence type="predicted"/>
<dbReference type="RefSeq" id="WP_267989502.1">
    <property type="nucleotide sequence ID" value="NZ_JAPJZI010000001.1"/>
</dbReference>
<evidence type="ECO:0000256" key="2">
    <source>
        <dbReference type="ARBA" id="ARBA00022692"/>
    </source>
</evidence>
<evidence type="ECO:0000256" key="3">
    <source>
        <dbReference type="ARBA" id="ARBA00022989"/>
    </source>
</evidence>
<dbReference type="EMBL" id="JAPJZI010000001">
    <property type="protein sequence ID" value="MDA5398061.1"/>
    <property type="molecule type" value="Genomic_DNA"/>
</dbReference>
<dbReference type="GO" id="GO:0016020">
    <property type="term" value="C:membrane"/>
    <property type="evidence" value="ECO:0007669"/>
    <property type="project" value="UniProtKB-SubCell"/>
</dbReference>
<dbReference type="PANTHER" id="PTHR35814">
    <property type="match status" value="1"/>
</dbReference>
<keyword evidence="7" id="KW-1185">Reference proteome</keyword>
<keyword evidence="2 5" id="KW-0812">Transmembrane</keyword>
<dbReference type="SUPFAM" id="SSF161084">
    <property type="entry name" value="MAPEG domain-like"/>
    <property type="match status" value="1"/>
</dbReference>
<dbReference type="Gene3D" id="1.20.120.550">
    <property type="entry name" value="Membrane associated eicosanoid/glutathione metabolism-like domain"/>
    <property type="match status" value="1"/>
</dbReference>
<dbReference type="AlphaFoldDB" id="A0A9X3UGJ4"/>
<reference evidence="6" key="1">
    <citation type="submission" date="2022-11" db="EMBL/GenBank/DDBJ databases">
        <title>Draft genome sequence of Hoeflea poritis E7-10 and Hoeflea prorocentri PM5-8, separated from scleractinian coral Porites lutea and marine dinoflagellate.</title>
        <authorList>
            <person name="Zhang G."/>
            <person name="Wei Q."/>
            <person name="Cai L."/>
        </authorList>
    </citation>
    <scope>NUCLEOTIDE SEQUENCE</scope>
    <source>
        <strain evidence="6">PM5-8</strain>
    </source>
</reference>
<evidence type="ECO:0000313" key="6">
    <source>
        <dbReference type="EMBL" id="MDA5398061.1"/>
    </source>
</evidence>
<organism evidence="6 7">
    <name type="scientific">Hoeflea prorocentri</name>
    <dbReference type="NCBI Taxonomy" id="1922333"/>
    <lineage>
        <taxon>Bacteria</taxon>
        <taxon>Pseudomonadati</taxon>
        <taxon>Pseudomonadota</taxon>
        <taxon>Alphaproteobacteria</taxon>
        <taxon>Hyphomicrobiales</taxon>
        <taxon>Rhizobiaceae</taxon>
        <taxon>Hoeflea</taxon>
    </lineage>
</organism>
<keyword evidence="3 5" id="KW-1133">Transmembrane helix</keyword>
<keyword evidence="4 5" id="KW-0472">Membrane</keyword>
<protein>
    <submittedName>
        <fullName evidence="6">MAPEG family protein</fullName>
    </submittedName>
</protein>
<dbReference type="Pfam" id="PF01124">
    <property type="entry name" value="MAPEG"/>
    <property type="match status" value="1"/>
</dbReference>
<comment type="subcellular location">
    <subcellularLocation>
        <location evidence="1">Membrane</location>
    </subcellularLocation>
</comment>
<feature type="transmembrane region" description="Helical" evidence="5">
    <location>
        <begin position="104"/>
        <end position="123"/>
    </location>
</feature>
<sequence length="130" mass="13882">MMTTTITFIGIFLLMLTVLSAITSGHRAKYEIDFGDGGNRKMMRALRAQGNFIEYVPMLLIGMGASEYAGAPGWLLWTGGWVLVVARLSHAGSLLGVGGTPGRLFGTGLTWLLLTVFGVYLIGRSTGLIA</sequence>
<comment type="caution">
    <text evidence="6">The sequence shown here is derived from an EMBL/GenBank/DDBJ whole genome shotgun (WGS) entry which is preliminary data.</text>
</comment>
<evidence type="ECO:0000256" key="5">
    <source>
        <dbReference type="SAM" id="Phobius"/>
    </source>
</evidence>
<dbReference type="PANTHER" id="PTHR35814:SF1">
    <property type="entry name" value="GLUTATHIONE S-TRANSFERASE-RELATED"/>
    <property type="match status" value="1"/>
</dbReference>
<evidence type="ECO:0000313" key="7">
    <source>
        <dbReference type="Proteomes" id="UP001151234"/>
    </source>
</evidence>
<evidence type="ECO:0000256" key="4">
    <source>
        <dbReference type="ARBA" id="ARBA00023136"/>
    </source>
</evidence>
<accession>A0A9X3UGJ4</accession>
<evidence type="ECO:0000256" key="1">
    <source>
        <dbReference type="ARBA" id="ARBA00004370"/>
    </source>
</evidence>